<protein>
    <submittedName>
        <fullName evidence="4">Ovule protein</fullName>
    </submittedName>
</protein>
<organism evidence="2 4">
    <name type="scientific">Dracunculus medinensis</name>
    <name type="common">Guinea worm</name>
    <dbReference type="NCBI Taxonomy" id="318479"/>
    <lineage>
        <taxon>Eukaryota</taxon>
        <taxon>Metazoa</taxon>
        <taxon>Ecdysozoa</taxon>
        <taxon>Nematoda</taxon>
        <taxon>Chromadorea</taxon>
        <taxon>Rhabditida</taxon>
        <taxon>Spirurina</taxon>
        <taxon>Dracunculoidea</taxon>
        <taxon>Dracunculidae</taxon>
        <taxon>Dracunculus</taxon>
    </lineage>
</organism>
<accession>A0A0N4UKX9</accession>
<proteinExistence type="predicted"/>
<reference evidence="1 3" key="2">
    <citation type="submission" date="2018-11" db="EMBL/GenBank/DDBJ databases">
        <authorList>
            <consortium name="Pathogen Informatics"/>
        </authorList>
    </citation>
    <scope>NUCLEOTIDE SEQUENCE [LARGE SCALE GENOMIC DNA]</scope>
</reference>
<dbReference type="Proteomes" id="UP000038040">
    <property type="component" value="Unplaced"/>
</dbReference>
<dbReference type="AlphaFoldDB" id="A0A0N4UKX9"/>
<dbReference type="EMBL" id="UYYG01001213">
    <property type="protein sequence ID" value="VDN60391.1"/>
    <property type="molecule type" value="Genomic_DNA"/>
</dbReference>
<sequence length="76" mass="8608">MGNYISSLLVNSTHRPSWFGLLHSLLGCIGSRVEMEIEVDYYHLKGTKLVVLALNRNNTSRPRCASFFSSLSDFQE</sequence>
<gene>
    <name evidence="1" type="ORF">DME_LOCUS10364</name>
</gene>
<dbReference type="Proteomes" id="UP000274756">
    <property type="component" value="Unassembled WGS sequence"/>
</dbReference>
<name>A0A0N4UKX9_DRAME</name>
<evidence type="ECO:0000313" key="4">
    <source>
        <dbReference type="WBParaSite" id="DME_0000842001-mRNA-1"/>
    </source>
</evidence>
<dbReference type="WBParaSite" id="DME_0000842001-mRNA-1">
    <property type="protein sequence ID" value="DME_0000842001-mRNA-1"/>
    <property type="gene ID" value="DME_0000842001"/>
</dbReference>
<reference evidence="4" key="1">
    <citation type="submission" date="2017-02" db="UniProtKB">
        <authorList>
            <consortium name="WormBaseParasite"/>
        </authorList>
    </citation>
    <scope>IDENTIFICATION</scope>
</reference>
<evidence type="ECO:0000313" key="3">
    <source>
        <dbReference type="Proteomes" id="UP000274756"/>
    </source>
</evidence>
<evidence type="ECO:0000313" key="1">
    <source>
        <dbReference type="EMBL" id="VDN60391.1"/>
    </source>
</evidence>
<keyword evidence="3" id="KW-1185">Reference proteome</keyword>
<evidence type="ECO:0000313" key="2">
    <source>
        <dbReference type="Proteomes" id="UP000038040"/>
    </source>
</evidence>